<dbReference type="InterPro" id="IPR022648">
    <property type="entry name" value="Pr_cel_nuc_antig_N"/>
</dbReference>
<dbReference type="Pfam" id="PF00705">
    <property type="entry name" value="PCNA_N"/>
    <property type="match status" value="1"/>
</dbReference>
<protein>
    <submittedName>
        <fullName evidence="3">12511_t:CDS:1</fullName>
    </submittedName>
</protein>
<evidence type="ECO:0000256" key="1">
    <source>
        <dbReference type="ARBA" id="ARBA00023125"/>
    </source>
</evidence>
<dbReference type="GO" id="GO:0019985">
    <property type="term" value="P:translesion synthesis"/>
    <property type="evidence" value="ECO:0007669"/>
    <property type="project" value="TreeGrafter"/>
</dbReference>
<organism evidence="3 4">
    <name type="scientific">Cetraspora pellucida</name>
    <dbReference type="NCBI Taxonomy" id="1433469"/>
    <lineage>
        <taxon>Eukaryota</taxon>
        <taxon>Fungi</taxon>
        <taxon>Fungi incertae sedis</taxon>
        <taxon>Mucoromycota</taxon>
        <taxon>Glomeromycotina</taxon>
        <taxon>Glomeromycetes</taxon>
        <taxon>Diversisporales</taxon>
        <taxon>Gigasporaceae</taxon>
        <taxon>Cetraspora</taxon>
    </lineage>
</organism>
<evidence type="ECO:0000313" key="4">
    <source>
        <dbReference type="Proteomes" id="UP000789759"/>
    </source>
</evidence>
<keyword evidence="1" id="KW-0238">DNA-binding</keyword>
<evidence type="ECO:0000313" key="3">
    <source>
        <dbReference type="EMBL" id="CAG8810376.1"/>
    </source>
</evidence>
<evidence type="ECO:0000259" key="2">
    <source>
        <dbReference type="Pfam" id="PF00705"/>
    </source>
</evidence>
<keyword evidence="4" id="KW-1185">Reference proteome</keyword>
<dbReference type="PANTHER" id="PTHR11352:SF0">
    <property type="entry name" value="PROLIFERATING CELL NUCLEAR ANTIGEN"/>
    <property type="match status" value="1"/>
</dbReference>
<sequence length="60" mass="6882">MFEATFAKSSLFKHVIEATRELVTDVNIEFTESGINFSSMDSLHIALISVHLDRKSFEKY</sequence>
<dbReference type="GO" id="GO:0006298">
    <property type="term" value="P:mismatch repair"/>
    <property type="evidence" value="ECO:0007669"/>
    <property type="project" value="TreeGrafter"/>
</dbReference>
<dbReference type="Proteomes" id="UP000789759">
    <property type="component" value="Unassembled WGS sequence"/>
</dbReference>
<name>A0A9N9K3P3_9GLOM</name>
<dbReference type="GO" id="GO:0003677">
    <property type="term" value="F:DNA binding"/>
    <property type="evidence" value="ECO:0007669"/>
    <property type="project" value="UniProtKB-KW"/>
</dbReference>
<dbReference type="OrthoDB" id="534348at2759"/>
<dbReference type="InterPro" id="IPR046938">
    <property type="entry name" value="DNA_clamp_sf"/>
</dbReference>
<dbReference type="PRINTS" id="PR00339">
    <property type="entry name" value="PCNACYCLIN"/>
</dbReference>
<accession>A0A9N9K3P3</accession>
<dbReference type="GO" id="GO:0030337">
    <property type="term" value="F:DNA polymerase processivity factor activity"/>
    <property type="evidence" value="ECO:0007669"/>
    <property type="project" value="InterPro"/>
</dbReference>
<dbReference type="Gene3D" id="3.10.150.10">
    <property type="entry name" value="DNA Polymerase III, subunit A, domain 2"/>
    <property type="match status" value="1"/>
</dbReference>
<gene>
    <name evidence="3" type="ORF">CPELLU_LOCUS18578</name>
</gene>
<dbReference type="SUPFAM" id="SSF55979">
    <property type="entry name" value="DNA clamp"/>
    <property type="match status" value="1"/>
</dbReference>
<reference evidence="3" key="1">
    <citation type="submission" date="2021-06" db="EMBL/GenBank/DDBJ databases">
        <authorList>
            <person name="Kallberg Y."/>
            <person name="Tangrot J."/>
            <person name="Rosling A."/>
        </authorList>
    </citation>
    <scope>NUCLEOTIDE SEQUENCE</scope>
    <source>
        <strain evidence="3">FL966</strain>
    </source>
</reference>
<dbReference type="GO" id="GO:0006272">
    <property type="term" value="P:leading strand elongation"/>
    <property type="evidence" value="ECO:0007669"/>
    <property type="project" value="TreeGrafter"/>
</dbReference>
<dbReference type="GO" id="GO:0006275">
    <property type="term" value="P:regulation of DNA replication"/>
    <property type="evidence" value="ECO:0007669"/>
    <property type="project" value="InterPro"/>
</dbReference>
<dbReference type="GO" id="GO:0043626">
    <property type="term" value="C:PCNA complex"/>
    <property type="evidence" value="ECO:0007669"/>
    <property type="project" value="TreeGrafter"/>
</dbReference>
<feature type="non-terminal residue" evidence="3">
    <location>
        <position position="60"/>
    </location>
</feature>
<proteinExistence type="predicted"/>
<dbReference type="EMBL" id="CAJVQA010037893">
    <property type="protein sequence ID" value="CAG8810376.1"/>
    <property type="molecule type" value="Genomic_DNA"/>
</dbReference>
<dbReference type="InterPro" id="IPR000730">
    <property type="entry name" value="Pr_cel_nuc_antig"/>
</dbReference>
<comment type="caution">
    <text evidence="3">The sequence shown here is derived from an EMBL/GenBank/DDBJ whole genome shotgun (WGS) entry which is preliminary data.</text>
</comment>
<dbReference type="AlphaFoldDB" id="A0A9N9K3P3"/>
<dbReference type="PANTHER" id="PTHR11352">
    <property type="entry name" value="PROLIFERATING CELL NUCLEAR ANTIGEN"/>
    <property type="match status" value="1"/>
</dbReference>
<feature type="domain" description="Proliferating cell nuclear antigen PCNA N-terminal" evidence="2">
    <location>
        <begin position="1"/>
        <end position="60"/>
    </location>
</feature>